<keyword evidence="3 8" id="KW-0349">Heme</keyword>
<evidence type="ECO:0000256" key="8">
    <source>
        <dbReference type="RuleBase" id="RU000461"/>
    </source>
</evidence>
<evidence type="ECO:0000313" key="10">
    <source>
        <dbReference type="Proteomes" id="UP001642540"/>
    </source>
</evidence>
<dbReference type="InterPro" id="IPR050182">
    <property type="entry name" value="Cytochrome_P450_fam2"/>
</dbReference>
<keyword evidence="7 8" id="KW-0503">Monooxygenase</keyword>
<name>A0ABP1R0T7_9HEXA</name>
<dbReference type="SUPFAM" id="SSF48264">
    <property type="entry name" value="Cytochrome P450"/>
    <property type="match status" value="1"/>
</dbReference>
<evidence type="ECO:0000256" key="5">
    <source>
        <dbReference type="ARBA" id="ARBA00023002"/>
    </source>
</evidence>
<evidence type="ECO:0000313" key="9">
    <source>
        <dbReference type="EMBL" id="CAL8116965.1"/>
    </source>
</evidence>
<evidence type="ECO:0000256" key="7">
    <source>
        <dbReference type="ARBA" id="ARBA00023033"/>
    </source>
</evidence>
<dbReference type="Gene3D" id="1.10.630.10">
    <property type="entry name" value="Cytochrome P450"/>
    <property type="match status" value="1"/>
</dbReference>
<dbReference type="Pfam" id="PF00067">
    <property type="entry name" value="p450"/>
    <property type="match status" value="1"/>
</dbReference>
<evidence type="ECO:0008006" key="11">
    <source>
        <dbReference type="Google" id="ProtNLM"/>
    </source>
</evidence>
<dbReference type="InterPro" id="IPR001128">
    <property type="entry name" value="Cyt_P450"/>
</dbReference>
<gene>
    <name evidence="9" type="ORF">ODALV1_LOCUS17470</name>
</gene>
<dbReference type="PROSITE" id="PS00086">
    <property type="entry name" value="CYTOCHROME_P450"/>
    <property type="match status" value="1"/>
</dbReference>
<comment type="similarity">
    <text evidence="2 8">Belongs to the cytochrome P450 family.</text>
</comment>
<dbReference type="InterPro" id="IPR002401">
    <property type="entry name" value="Cyt_P450_E_grp-I"/>
</dbReference>
<keyword evidence="5 8" id="KW-0560">Oxidoreductase</keyword>
<dbReference type="PANTHER" id="PTHR24300:SF376">
    <property type="entry name" value="CYTOCHROME P450 15A1"/>
    <property type="match status" value="1"/>
</dbReference>
<evidence type="ECO:0000256" key="6">
    <source>
        <dbReference type="ARBA" id="ARBA00023004"/>
    </source>
</evidence>
<keyword evidence="6 8" id="KW-0408">Iron</keyword>
<dbReference type="InterPro" id="IPR036396">
    <property type="entry name" value="Cyt_P450_sf"/>
</dbReference>
<evidence type="ECO:0000256" key="4">
    <source>
        <dbReference type="ARBA" id="ARBA00022723"/>
    </source>
</evidence>
<protein>
    <recommendedName>
        <fullName evidence="11">Methyl farnesoate epoxidase</fullName>
    </recommendedName>
</protein>
<comment type="cofactor">
    <cofactor evidence="1">
        <name>heme</name>
        <dbReference type="ChEBI" id="CHEBI:30413"/>
    </cofactor>
</comment>
<accession>A0ABP1R0T7</accession>
<dbReference type="InterPro" id="IPR017972">
    <property type="entry name" value="Cyt_P450_CS"/>
</dbReference>
<evidence type="ECO:0000256" key="1">
    <source>
        <dbReference type="ARBA" id="ARBA00001971"/>
    </source>
</evidence>
<dbReference type="PANTHER" id="PTHR24300">
    <property type="entry name" value="CYTOCHROME P450 508A4-RELATED"/>
    <property type="match status" value="1"/>
</dbReference>
<reference evidence="9 10" key="1">
    <citation type="submission" date="2024-08" db="EMBL/GenBank/DDBJ databases">
        <authorList>
            <person name="Cucini C."/>
            <person name="Frati F."/>
        </authorList>
    </citation>
    <scope>NUCLEOTIDE SEQUENCE [LARGE SCALE GENOMIC DNA]</scope>
</reference>
<comment type="caution">
    <text evidence="9">The sequence shown here is derived from an EMBL/GenBank/DDBJ whole genome shotgun (WGS) entry which is preliminary data.</text>
</comment>
<organism evidence="9 10">
    <name type="scientific">Orchesella dallaii</name>
    <dbReference type="NCBI Taxonomy" id="48710"/>
    <lineage>
        <taxon>Eukaryota</taxon>
        <taxon>Metazoa</taxon>
        <taxon>Ecdysozoa</taxon>
        <taxon>Arthropoda</taxon>
        <taxon>Hexapoda</taxon>
        <taxon>Collembola</taxon>
        <taxon>Entomobryomorpha</taxon>
        <taxon>Entomobryoidea</taxon>
        <taxon>Orchesellidae</taxon>
        <taxon>Orchesellinae</taxon>
        <taxon>Orchesella</taxon>
    </lineage>
</organism>
<dbReference type="PRINTS" id="PR00463">
    <property type="entry name" value="EP450I"/>
</dbReference>
<evidence type="ECO:0000256" key="3">
    <source>
        <dbReference type="ARBA" id="ARBA00022617"/>
    </source>
</evidence>
<keyword evidence="10" id="KW-1185">Reference proteome</keyword>
<dbReference type="PRINTS" id="PR00385">
    <property type="entry name" value="P450"/>
</dbReference>
<dbReference type="Proteomes" id="UP001642540">
    <property type="component" value="Unassembled WGS sequence"/>
</dbReference>
<dbReference type="EMBL" id="CAXLJM020000053">
    <property type="protein sequence ID" value="CAL8116965.1"/>
    <property type="molecule type" value="Genomic_DNA"/>
</dbReference>
<proteinExistence type="inferred from homology"/>
<evidence type="ECO:0000256" key="2">
    <source>
        <dbReference type="ARBA" id="ARBA00010617"/>
    </source>
</evidence>
<sequence length="501" mass="57661">MVLVETLIFIVVLVIWWKLDDRKRHKGYPPGPARLPFVGNFLNLTTKSPNPAIALKQVAEPYGDIVFFNLGKLDAVLFTSHETIVEIFNHEKASAKAPELIPAIYHRVQRKNIGLIWGNGEPWQVVRRFTIRTLRDFGFGKTASMDGVVNEELDKFTDHVNKLIDKKDGILEVESFFDLTVINVLWRLVTGVNYELEDARMLKLLKMSNDMTESSNFSFDLSISFPFLREWFPELLFGKKIQDQIVEDFYQFGEETIKEHRDSGTYKTSPQSFVDVFLEKIDKHSIDPATHFNDDQLRMTLIDLFQAGAETTSKTLSFGLLYMLLHQEVQEKVQKEIDSVIPKGSPLFIAMKTELPYTNAAILETLRYSTVVPFPPMRKAAEDFYFRGYFIKKNTALLPNVYAAHFCESIWGDPHRFRPERFLTLNGEIDQKLADFVIPFGGGKRACLGQSLAETTLFMYFVTVLRFYKISMIPGKPKPTIEPKLGMTYGPQPFTAWFERR</sequence>
<keyword evidence="4 8" id="KW-0479">Metal-binding</keyword>